<dbReference type="InterPro" id="IPR005112">
    <property type="entry name" value="dDENN_dom"/>
</dbReference>
<keyword evidence="4" id="KW-0862">Zinc</keyword>
<dbReference type="Proteomes" id="UP000218231">
    <property type="component" value="Unassembled WGS sequence"/>
</dbReference>
<feature type="domain" description="PH" evidence="6">
    <location>
        <begin position="1879"/>
        <end position="1976"/>
    </location>
</feature>
<dbReference type="OrthoDB" id="74314at2759"/>
<dbReference type="Gene3D" id="3.40.50.11500">
    <property type="match status" value="1"/>
</dbReference>
<dbReference type="Pfam" id="PF00130">
    <property type="entry name" value="C1_1"/>
    <property type="match status" value="1"/>
</dbReference>
<evidence type="ECO:0000256" key="1">
    <source>
        <dbReference type="ARBA" id="ARBA00007471"/>
    </source>
</evidence>
<feature type="domain" description="Phorbol-ester/DAG-type" evidence="7">
    <location>
        <begin position="1777"/>
        <end position="1830"/>
    </location>
</feature>
<evidence type="ECO:0000259" key="8">
    <source>
        <dbReference type="PROSITE" id="PS50211"/>
    </source>
</evidence>
<dbReference type="InterPro" id="IPR005113">
    <property type="entry name" value="uDENN_dom"/>
</dbReference>
<evidence type="ECO:0000256" key="2">
    <source>
        <dbReference type="ARBA" id="ARBA00022553"/>
    </source>
</evidence>
<evidence type="ECO:0000256" key="3">
    <source>
        <dbReference type="ARBA" id="ARBA00022723"/>
    </source>
</evidence>
<dbReference type="Gene3D" id="3.30.450.200">
    <property type="match status" value="1"/>
</dbReference>
<dbReference type="SMART" id="SM00109">
    <property type="entry name" value="C1"/>
    <property type="match status" value="1"/>
</dbReference>
<evidence type="ECO:0008006" key="12">
    <source>
        <dbReference type="Google" id="ProtNLM"/>
    </source>
</evidence>
<comment type="caution">
    <text evidence="10">The sequence shown here is derived from an EMBL/GenBank/DDBJ whole genome shotgun (WGS) entry which is preliminary data.</text>
</comment>
<dbReference type="Pfam" id="PF00169">
    <property type="entry name" value="PH"/>
    <property type="match status" value="1"/>
</dbReference>
<dbReference type="Pfam" id="PF03456">
    <property type="entry name" value="uDENN"/>
    <property type="match status" value="1"/>
</dbReference>
<keyword evidence="3" id="KW-0479">Metal-binding</keyword>
<dbReference type="Pfam" id="PF02141">
    <property type="entry name" value="DENN"/>
    <property type="match status" value="1"/>
</dbReference>
<dbReference type="InterPro" id="IPR001194">
    <property type="entry name" value="cDENN_dom"/>
</dbReference>
<dbReference type="PROSITE" id="PS51339">
    <property type="entry name" value="PPASE_MYOTUBULARIN"/>
    <property type="match status" value="1"/>
</dbReference>
<dbReference type="EMBL" id="LIAE01006788">
    <property type="protein sequence ID" value="PAV85321.1"/>
    <property type="molecule type" value="Genomic_DNA"/>
</dbReference>
<evidence type="ECO:0000256" key="5">
    <source>
        <dbReference type="SAM" id="MobiDB-lite"/>
    </source>
</evidence>
<proteinExistence type="inferred from homology"/>
<dbReference type="InterPro" id="IPR010569">
    <property type="entry name" value="Myotubularin-like_Pase_dom"/>
</dbReference>
<evidence type="ECO:0000256" key="4">
    <source>
        <dbReference type="ARBA" id="ARBA00022833"/>
    </source>
</evidence>
<dbReference type="InterPro" id="IPR001849">
    <property type="entry name" value="PH_domain"/>
</dbReference>
<evidence type="ECO:0000259" key="6">
    <source>
        <dbReference type="PROSITE" id="PS50003"/>
    </source>
</evidence>
<keyword evidence="11" id="KW-1185">Reference proteome</keyword>
<dbReference type="SUPFAM" id="SSF52799">
    <property type="entry name" value="(Phosphotyrosine protein) phosphatases II"/>
    <property type="match status" value="1"/>
</dbReference>
<dbReference type="PROSITE" id="PS50081">
    <property type="entry name" value="ZF_DAG_PE_2"/>
    <property type="match status" value="1"/>
</dbReference>
<feature type="region of interest" description="Disordered" evidence="5">
    <location>
        <begin position="1331"/>
        <end position="1353"/>
    </location>
</feature>
<dbReference type="SMART" id="SM00800">
    <property type="entry name" value="uDENN"/>
    <property type="match status" value="1"/>
</dbReference>
<dbReference type="Gene3D" id="2.30.29.30">
    <property type="entry name" value="Pleckstrin-homology domain (PH domain)/Phosphotyrosine-binding domain (PTB)"/>
    <property type="match status" value="1"/>
</dbReference>
<dbReference type="SUPFAM" id="SSF50729">
    <property type="entry name" value="PH domain-like"/>
    <property type="match status" value="2"/>
</dbReference>
<dbReference type="Pfam" id="PF06602">
    <property type="entry name" value="Myotub-related"/>
    <property type="match status" value="1"/>
</dbReference>
<dbReference type="PROSITE" id="PS50003">
    <property type="entry name" value="PH_DOMAIN"/>
    <property type="match status" value="1"/>
</dbReference>
<evidence type="ECO:0000259" key="7">
    <source>
        <dbReference type="PROSITE" id="PS50081"/>
    </source>
</evidence>
<dbReference type="PANTHER" id="PTHR10807:SF109">
    <property type="entry name" value="SET DOMAIN BINDING FACTOR, ISOFORM A"/>
    <property type="match status" value="1"/>
</dbReference>
<dbReference type="GO" id="GO:0016020">
    <property type="term" value="C:membrane"/>
    <property type="evidence" value="ECO:0007669"/>
    <property type="project" value="TreeGrafter"/>
</dbReference>
<dbReference type="SMART" id="SM00799">
    <property type="entry name" value="DENN"/>
    <property type="match status" value="1"/>
</dbReference>
<gene>
    <name evidence="10" type="ORF">WR25_13106</name>
</gene>
<dbReference type="PROSITE" id="PS50211">
    <property type="entry name" value="DENN"/>
    <property type="match status" value="1"/>
</dbReference>
<dbReference type="InterPro" id="IPR043153">
    <property type="entry name" value="DENN_C"/>
</dbReference>
<dbReference type="SMART" id="SM00233">
    <property type="entry name" value="PH"/>
    <property type="match status" value="1"/>
</dbReference>
<dbReference type="Gene3D" id="3.30.60.20">
    <property type="match status" value="1"/>
</dbReference>
<dbReference type="InterPro" id="IPR002219">
    <property type="entry name" value="PKC_DAG/PE"/>
</dbReference>
<keyword evidence="2" id="KW-0597">Phosphoprotein</keyword>
<organism evidence="10 11">
    <name type="scientific">Diploscapter pachys</name>
    <dbReference type="NCBI Taxonomy" id="2018661"/>
    <lineage>
        <taxon>Eukaryota</taxon>
        <taxon>Metazoa</taxon>
        <taxon>Ecdysozoa</taxon>
        <taxon>Nematoda</taxon>
        <taxon>Chromadorea</taxon>
        <taxon>Rhabditida</taxon>
        <taxon>Rhabditina</taxon>
        <taxon>Rhabditomorpha</taxon>
        <taxon>Rhabditoidea</taxon>
        <taxon>Rhabditidae</taxon>
        <taxon>Diploscapter</taxon>
    </lineage>
</organism>
<reference evidence="10 11" key="1">
    <citation type="journal article" date="2017" name="Curr. Biol.">
        <title>Genome architecture and evolution of a unichromosomal asexual nematode.</title>
        <authorList>
            <person name="Fradin H."/>
            <person name="Zegar C."/>
            <person name="Gutwein M."/>
            <person name="Lucas J."/>
            <person name="Kovtun M."/>
            <person name="Corcoran D."/>
            <person name="Baugh L.R."/>
            <person name="Kiontke K."/>
            <person name="Gunsalus K."/>
            <person name="Fitch D.H."/>
            <person name="Piano F."/>
        </authorList>
    </citation>
    <scope>NUCLEOTIDE SEQUENCE [LARGE SCALE GENOMIC DNA]</scope>
    <source>
        <strain evidence="10">PF1309</strain>
    </source>
</reference>
<dbReference type="CDD" id="cd00029">
    <property type="entry name" value="C1"/>
    <property type="match status" value="1"/>
</dbReference>
<evidence type="ECO:0000259" key="9">
    <source>
        <dbReference type="PROSITE" id="PS51339"/>
    </source>
</evidence>
<dbReference type="PANTHER" id="PTHR10807">
    <property type="entry name" value="MYOTUBULARIN-RELATED"/>
    <property type="match status" value="1"/>
</dbReference>
<dbReference type="SUPFAM" id="SSF57889">
    <property type="entry name" value="Cysteine-rich domain"/>
    <property type="match status" value="1"/>
</dbReference>
<evidence type="ECO:0000313" key="11">
    <source>
        <dbReference type="Proteomes" id="UP000218231"/>
    </source>
</evidence>
<dbReference type="STRING" id="2018661.A0A2A2LGE9"/>
<protein>
    <recommendedName>
        <fullName evidence="12">Myotubularin-related protein 13</fullName>
    </recommendedName>
</protein>
<dbReference type="InterPro" id="IPR037516">
    <property type="entry name" value="Tripartite_DENN"/>
</dbReference>
<comment type="similarity">
    <text evidence="1">Belongs to the protein-tyrosine phosphatase family. Non-receptor class myotubularin subfamily.</text>
</comment>
<dbReference type="InterPro" id="IPR030564">
    <property type="entry name" value="Myotubularin"/>
</dbReference>
<dbReference type="InterPro" id="IPR011993">
    <property type="entry name" value="PH-like_dom_sf"/>
</dbReference>
<feature type="domain" description="UDENN" evidence="8">
    <location>
        <begin position="25"/>
        <end position="432"/>
    </location>
</feature>
<feature type="domain" description="Myotubularin phosphatase" evidence="9">
    <location>
        <begin position="1132"/>
        <end position="1637"/>
    </location>
</feature>
<evidence type="ECO:0000313" key="10">
    <source>
        <dbReference type="EMBL" id="PAV85321.1"/>
    </source>
</evidence>
<dbReference type="Pfam" id="PF12335">
    <property type="entry name" value="SBF2"/>
    <property type="match status" value="1"/>
</dbReference>
<dbReference type="InterPro" id="IPR046349">
    <property type="entry name" value="C1-like_sf"/>
</dbReference>
<dbReference type="GO" id="GO:0005737">
    <property type="term" value="C:cytoplasm"/>
    <property type="evidence" value="ECO:0007669"/>
    <property type="project" value="TreeGrafter"/>
</dbReference>
<dbReference type="InterPro" id="IPR029021">
    <property type="entry name" value="Prot-tyrosine_phosphatase-like"/>
</dbReference>
<dbReference type="GO" id="GO:0046872">
    <property type="term" value="F:metal ion binding"/>
    <property type="evidence" value="ECO:0007669"/>
    <property type="project" value="UniProtKB-KW"/>
</dbReference>
<name>A0A2A2LGE9_9BILA</name>
<dbReference type="SMART" id="SM00801">
    <property type="entry name" value="dDENN"/>
    <property type="match status" value="1"/>
</dbReference>
<sequence length="1977" mass="222596">MSTSRETTPQDSDLSSSAQPQRLVDYFAVLDYDQSQIRTGTGSGVVSSRFPENDWTDLPFSHSLQAFAAPEGWTLQTEWRPSTYFVCTLTDLMGAHQYACCLRVYEACDMTEFSTDDLYDPNVQLYKSRVFVILSRHPYFDVFRRCLNVLYETIQTDSNSAETMIATLVSTQFLPSNPAIISLDKERFSVRPLEQPTIPLTSDRVCALMRSLGSIHNLLTLLRAVLCDQKIILHSSSLSQLSDAGYAIRALLYPLEYTYTFVSVLPEGLYEYLESPTPYLMGVVSSGVEQIPPCEAILVDLDIGEIRIPSSVIMHQLPEPFGNRLIVRLQMVLNADRCNADLADPPPKMPPRDSFQLDKAIRACFLMFFAEIFHDYRVALELVRLHRRPLIVFHKSAFMGLRQLSSPLLHQLIDGQMFQVFISTRGLPHRQCDIFDTIVCQATVAPFDREEERIEELAKKLADNERQEYVAPSHNQSGSQAINWRATKPITVTEQTKKYDVVFDGEKINKMINENLSKWVEIESSNSGKKRIVPVRQQTMKIVNAEEKLGASSRRLQVLSTFLDRVFENKLTEAMRMLCAVEASLRSVDMRVALCRLLSDAAVPVTKATLSPPQFELIVRLMNTALDQESEEDEYGISYACLHLSNLYCRRLSQGAHQFAYTCIQDHEIWKNQRFWEAAFFHDIHEQLRRQYGNLEAGDRALTGNCKDNMWSLIEEPTAMSAAASRLASIKEMSEEELNRCESEEESIVYGQAKHYINLMVYLRVPLDPSRLRRIDKNVLENNHRNAVQQQMRNGSFDGSDAESGFIENVNDGDLGAVIVAWICRLTDQICSAASLNPGAIDRLTANIPGFVAAHIDNLEQVYMESLKITPPLKTKLLSPILLRPTEKVTIGGLRCVLFGDPRFSSTANLNDSADLRPVYLPAEGAIFLTNYRIIFKGRPINPYYAEELVVRSVPIMSVVKDKLVSDACMRSSGVLDGLNAKMANGLHDCVQIRTSCFRLLNIAFDEDVTKEQVDELLKALSAARWPTTLPSSLFAFASVAHVFQSTLPPQKVKYSTIRDIKKSIVKQIPKRASPLTRRIGSDKSLNAILPNQTRKALTINPNDSLNNQSDYLDILTDGTSTIINPLASSDLHRRHSSDYERLRLKGSESLFRISYVNTHYDLVKSYPSQFVVPSSVSDDTFVKICKGFKHGRMPVVTWINENGACLIRGSGLNSATVVQKIKKVHVLHSTDSASAVAHGSRLTLNSRESTDTPPMHSAEIQEKYLYYLAQCSPSMSSTSLNQSDSLTSLGSMQSFATQDDKSMTTGGHDGSSPSLAKKFVRSSVQRASNNASSLLDSRKSYSTSNSSYQRHRSTGTNLNLSLLEAGRKNLYIFVEKQHAKLLRADSNFEFATISFPTTQEMKIAFKKMLRAVKPSIINSTDAFSDPFIKELDDAGWLKLVSRLLSIATGLASVITVLNSSAALCIEDGWDTTCQLTSLAQIMLDPFYRTINGFRVLIEKEWLAFGHRFSYRANHTISSQSSGIAPVFLLFLDCVHQLFVQYPHAFEFNDFYLRFLAHHSQSAFFRTFLLDSEFERVQVEDAAPETSVHHRGCIWSYIEKVASQRPLFHNLCYNPNLNGSLIPACSIAAIESWSFYYEETIEDDPPYDLEIAEAELAERKEERLTQIGQVGGVTTGRGETKIVDVTIRSLDLEADDAFTYLLQTNDRMNPLNKNQERDQWTQIWSALEEQMRQTDEDGKTHDSPWARDVEKLLLKKAAAKILYASNTMSTSKLPSRNHAFEPYSGPASQSGPCSLCKVPLYGTVVKSGMRCFQCGIYAHEKCTVHISGACVSQAQGQFNELLENRQLQSLGKSDTITEGQGSDTARTLSLTRRSTQNQTPLHQGYLSKKGAKFKLWSPRWFVLHPTQHKLYYYENEGDSTCRGFIDLIELRSVDVELVGGSKAILELRTFKRDYSLMADSRSEAELWKEKIEQALSQ</sequence>
<dbReference type="InterPro" id="IPR022096">
    <property type="entry name" value="SBF1/SBF2"/>
</dbReference>
<accession>A0A2A2LGE9</accession>
<dbReference type="GO" id="GO:0005085">
    <property type="term" value="F:guanyl-nucleotide exchange factor activity"/>
    <property type="evidence" value="ECO:0007669"/>
    <property type="project" value="TreeGrafter"/>
</dbReference>